<evidence type="ECO:0000313" key="3">
    <source>
        <dbReference type="EMBL" id="KAA1260803.1"/>
    </source>
</evidence>
<evidence type="ECO:0000256" key="1">
    <source>
        <dbReference type="SAM" id="Phobius"/>
    </source>
</evidence>
<feature type="transmembrane region" description="Helical" evidence="1">
    <location>
        <begin position="24"/>
        <end position="45"/>
    </location>
</feature>
<keyword evidence="4" id="KW-1185">Reference proteome</keyword>
<keyword evidence="1" id="KW-1133">Transmembrane helix</keyword>
<feature type="transmembrane region" description="Helical" evidence="1">
    <location>
        <begin position="52"/>
        <end position="71"/>
    </location>
</feature>
<protein>
    <recommendedName>
        <fullName evidence="2">Uncharacterized protein YyaB-like PH domain-containing protein</fullName>
    </recommendedName>
</protein>
<dbReference type="EMBL" id="VRLW01000001">
    <property type="protein sequence ID" value="KAA1260803.1"/>
    <property type="molecule type" value="Genomic_DNA"/>
</dbReference>
<keyword evidence="1" id="KW-0812">Transmembrane</keyword>
<dbReference type="GO" id="GO:0030153">
    <property type="term" value="P:bacteriocin immunity"/>
    <property type="evidence" value="ECO:0007669"/>
    <property type="project" value="InterPro"/>
</dbReference>
<sequence length="152" mass="16912">MKDPESPSHPTTQIKVYESAIDRWVIALLLLSPLTSAAIGVYCFANGKADDAAILFAAAAFTLLVSIAFTLPCRYTLTADAISIRCGLFVFYRITYNDIESVQRTSTWRSGPALSLNRVEIKTNQKSVIISPVNRDQFIKDLTDRLPRPKED</sequence>
<feature type="domain" description="Uncharacterized protein YyaB-like PH" evidence="2">
    <location>
        <begin position="73"/>
        <end position="145"/>
    </location>
</feature>
<evidence type="ECO:0000313" key="4">
    <source>
        <dbReference type="Proteomes" id="UP000322699"/>
    </source>
</evidence>
<name>A0A5B1CN68_9BACT</name>
<comment type="caution">
    <text evidence="3">The sequence shown here is derived from an EMBL/GenBank/DDBJ whole genome shotgun (WGS) entry which is preliminary data.</text>
</comment>
<reference evidence="3 4" key="1">
    <citation type="submission" date="2019-08" db="EMBL/GenBank/DDBJ databases">
        <title>Deep-cultivation of Planctomycetes and their phenomic and genomic characterization uncovers novel biology.</title>
        <authorList>
            <person name="Wiegand S."/>
            <person name="Jogler M."/>
            <person name="Boedeker C."/>
            <person name="Pinto D."/>
            <person name="Vollmers J."/>
            <person name="Rivas-Marin E."/>
            <person name="Kohn T."/>
            <person name="Peeters S.H."/>
            <person name="Heuer A."/>
            <person name="Rast P."/>
            <person name="Oberbeckmann S."/>
            <person name="Bunk B."/>
            <person name="Jeske O."/>
            <person name="Meyerdierks A."/>
            <person name="Storesund J.E."/>
            <person name="Kallscheuer N."/>
            <person name="Luecker S."/>
            <person name="Lage O.M."/>
            <person name="Pohl T."/>
            <person name="Merkel B.J."/>
            <person name="Hornburger P."/>
            <person name="Mueller R.-W."/>
            <person name="Bruemmer F."/>
            <person name="Labrenz M."/>
            <person name="Spormann A.M."/>
            <person name="Op Den Camp H."/>
            <person name="Overmann J."/>
            <person name="Amann R."/>
            <person name="Jetten M.S.M."/>
            <person name="Mascher T."/>
            <person name="Medema M.H."/>
            <person name="Devos D.P."/>
            <person name="Kaster A.-K."/>
            <person name="Ovreas L."/>
            <person name="Rohde M."/>
            <person name="Galperin M.Y."/>
            <person name="Jogler C."/>
        </authorList>
    </citation>
    <scope>NUCLEOTIDE SEQUENCE [LARGE SCALE GENOMIC DNA]</scope>
    <source>
        <strain evidence="3 4">LF1</strain>
    </source>
</reference>
<dbReference type="InterPro" id="IPR009589">
    <property type="entry name" value="PH_YyaB-like"/>
</dbReference>
<dbReference type="Proteomes" id="UP000322699">
    <property type="component" value="Unassembled WGS sequence"/>
</dbReference>
<proteinExistence type="predicted"/>
<accession>A0A5B1CN68</accession>
<dbReference type="RefSeq" id="WP_068260436.1">
    <property type="nucleotide sequence ID" value="NZ_LWSK01000016.1"/>
</dbReference>
<gene>
    <name evidence="3" type="ORF">LF1_33450</name>
</gene>
<dbReference type="AlphaFoldDB" id="A0A5B1CN68"/>
<keyword evidence="1" id="KW-0472">Membrane</keyword>
<dbReference type="Pfam" id="PF06713">
    <property type="entry name" value="bPH_4"/>
    <property type="match status" value="1"/>
</dbReference>
<dbReference type="OrthoDB" id="273247at2"/>
<evidence type="ECO:0000259" key="2">
    <source>
        <dbReference type="Pfam" id="PF06713"/>
    </source>
</evidence>
<organism evidence="3 4">
    <name type="scientific">Rubripirellula obstinata</name>
    <dbReference type="NCBI Taxonomy" id="406547"/>
    <lineage>
        <taxon>Bacteria</taxon>
        <taxon>Pseudomonadati</taxon>
        <taxon>Planctomycetota</taxon>
        <taxon>Planctomycetia</taxon>
        <taxon>Pirellulales</taxon>
        <taxon>Pirellulaceae</taxon>
        <taxon>Rubripirellula</taxon>
    </lineage>
</organism>